<dbReference type="SUPFAM" id="SSF69322">
    <property type="entry name" value="Tricorn protease domain 2"/>
    <property type="match status" value="1"/>
</dbReference>
<evidence type="ECO:0000313" key="1">
    <source>
        <dbReference type="EMBL" id="MDC0713050.1"/>
    </source>
</evidence>
<dbReference type="Proteomes" id="UP001221838">
    <property type="component" value="Unassembled WGS sequence"/>
</dbReference>
<protein>
    <submittedName>
        <fullName evidence="1">Metal-binding motif-containing protein</fullName>
    </submittedName>
</protein>
<dbReference type="InterPro" id="IPR021655">
    <property type="entry name" value="Put_metal-bd"/>
</dbReference>
<sequence>MRHMRLVLPLLMVMGCKENTPTEGAVKLTVSYAGFRPGCVRILAQDADSTLAAKPKDLEPKAGVYEGSFTVAVYRGEGWGSQMKVEAQAFEGACSGTPVTQQEQTALVEDGRVQELSLSLAARDVDRDGFVDKADKGSDCDDRDPSVYKGAPELCDEKDNNCDGQTEAVLLAQPCRVEGGCSGGISVCEPGKPVSCRAPSPTIWYRDADNDTFGAKDAVAESLCARPTQGYADNNRDCDDSNAQRFPGAQELCNRADDDCDDTPDEDLGVNAPCSLGNGCEGVNACALDGGVLCQVTPPPTLYYPDNDGDGDGQAAFEGIPYCITPPQGFVSKHTDCDDGNPFIHGDAPELCDEVDNNCDGEPEAAGVCDGGTPAWALIPSLNSDNKDWNSISLWRDGGVWIVGDEGRRAVRQAGNTPFEPVKTTDCGGNWLSVWAAPDTGFAYIGSDNKRGGGQLPAQSNCDTTPIEIDRIYGLMGFPSGGGFEVHGVGHDGTASRKTFVWTGTEVRFGSTDIDGTLYDVHGISRDRLFAVGGPPGSARIYHFDASASQWQTDSIEDAFPDLRVLRGVWVVNGSLAYAVGEKGAVLRWDEGRWEQVNFPSTTETLTSVLAFGLNSVYVTAESGKVYRYNGIAWIPYLTSETQPLNDIAGTSPEDLWIVGNKGRVFHWPSAP</sequence>
<dbReference type="EMBL" id="JAQNDM010000002">
    <property type="protein sequence ID" value="MDC0713050.1"/>
    <property type="molecule type" value="Genomic_DNA"/>
</dbReference>
<dbReference type="PROSITE" id="PS51257">
    <property type="entry name" value="PROKAR_LIPOPROTEIN"/>
    <property type="match status" value="1"/>
</dbReference>
<accession>A0ABT5DHA6</accession>
<comment type="caution">
    <text evidence="1">The sequence shown here is derived from an EMBL/GenBank/DDBJ whole genome shotgun (WGS) entry which is preliminary data.</text>
</comment>
<dbReference type="RefSeq" id="WP_272143232.1">
    <property type="nucleotide sequence ID" value="NZ_JAQNDM010000002.1"/>
</dbReference>
<proteinExistence type="predicted"/>
<organism evidence="1 2">
    <name type="scientific">Stigmatella ashevillensis</name>
    <dbReference type="NCBI Taxonomy" id="2995309"/>
    <lineage>
        <taxon>Bacteria</taxon>
        <taxon>Pseudomonadati</taxon>
        <taxon>Myxococcota</taxon>
        <taxon>Myxococcia</taxon>
        <taxon>Myxococcales</taxon>
        <taxon>Cystobacterineae</taxon>
        <taxon>Archangiaceae</taxon>
        <taxon>Stigmatella</taxon>
    </lineage>
</organism>
<keyword evidence="2" id="KW-1185">Reference proteome</keyword>
<reference evidence="1 2" key="1">
    <citation type="submission" date="2022-11" db="EMBL/GenBank/DDBJ databases">
        <title>Minimal conservation of predation-associated metabolite biosynthetic gene clusters underscores biosynthetic potential of Myxococcota including descriptions for ten novel species: Archangium lansinium sp. nov., Myxococcus landrumus sp. nov., Nannocystis bai.</title>
        <authorList>
            <person name="Ahearne A."/>
            <person name="Stevens C."/>
            <person name="Dowd S."/>
        </authorList>
    </citation>
    <scope>NUCLEOTIDE SEQUENCE [LARGE SCALE GENOMIC DNA]</scope>
    <source>
        <strain evidence="1 2">NCWAL01</strain>
    </source>
</reference>
<name>A0ABT5DHA6_9BACT</name>
<evidence type="ECO:0000313" key="2">
    <source>
        <dbReference type="Proteomes" id="UP001221838"/>
    </source>
</evidence>
<dbReference type="Pfam" id="PF11617">
    <property type="entry name" value="Cu-binding_MopE"/>
    <property type="match status" value="3"/>
</dbReference>
<gene>
    <name evidence="1" type="ORF">POL68_31600</name>
</gene>